<sequence length="207" mass="24031">MAVNRIFKRCVIFGRDRHREGRILFVFKNNDNKFKLADMVTANEDQSRTEEGQPAKPAPTARRVGLALFDELRVVHRDTIGDLQALERRLSALEEDIQRKDRDVRLEEEDVLRAHVDTGKDWEAGLEELRKRREQRREDTNAQRSKAADEYRESFESLRAREDDQIRAAWVRFARELGGVLSAAAESGDDATLRAIREDLRWLGSEL</sequence>
<keyword evidence="1" id="KW-0175">Coiled coil</keyword>
<dbReference type="STRING" id="502025.Hoch_1076"/>
<dbReference type="HOGENOM" id="CLU_1324858_0_0_7"/>
<reference evidence="2 3" key="1">
    <citation type="journal article" date="2010" name="Stand. Genomic Sci.">
        <title>Complete genome sequence of Haliangium ochraceum type strain (SMP-2).</title>
        <authorList>
            <consortium name="US DOE Joint Genome Institute (JGI-PGF)"/>
            <person name="Ivanova N."/>
            <person name="Daum C."/>
            <person name="Lang E."/>
            <person name="Abt B."/>
            <person name="Kopitz M."/>
            <person name="Saunders E."/>
            <person name="Lapidus A."/>
            <person name="Lucas S."/>
            <person name="Glavina Del Rio T."/>
            <person name="Nolan M."/>
            <person name="Tice H."/>
            <person name="Copeland A."/>
            <person name="Cheng J.F."/>
            <person name="Chen F."/>
            <person name="Bruce D."/>
            <person name="Goodwin L."/>
            <person name="Pitluck S."/>
            <person name="Mavromatis K."/>
            <person name="Pati A."/>
            <person name="Mikhailova N."/>
            <person name="Chen A."/>
            <person name="Palaniappan K."/>
            <person name="Land M."/>
            <person name="Hauser L."/>
            <person name="Chang Y.J."/>
            <person name="Jeffries C.D."/>
            <person name="Detter J.C."/>
            <person name="Brettin T."/>
            <person name="Rohde M."/>
            <person name="Goker M."/>
            <person name="Bristow J."/>
            <person name="Markowitz V."/>
            <person name="Eisen J.A."/>
            <person name="Hugenholtz P."/>
            <person name="Kyrpides N.C."/>
            <person name="Klenk H.P."/>
        </authorList>
    </citation>
    <scope>NUCLEOTIDE SEQUENCE [LARGE SCALE GENOMIC DNA]</scope>
    <source>
        <strain evidence="3">DSM 14365 / CIP 107738 / JCM 11303 / AJ 13395 / SMP-2</strain>
    </source>
</reference>
<protein>
    <submittedName>
        <fullName evidence="2">Uncharacterized protein</fullName>
    </submittedName>
</protein>
<keyword evidence="3" id="KW-1185">Reference proteome</keyword>
<gene>
    <name evidence="2" type="ordered locus">Hoch_1076</name>
</gene>
<dbReference type="KEGG" id="hoh:Hoch_1076"/>
<organism evidence="2 3">
    <name type="scientific">Haliangium ochraceum (strain DSM 14365 / JCM 11303 / SMP-2)</name>
    <dbReference type="NCBI Taxonomy" id="502025"/>
    <lineage>
        <taxon>Bacteria</taxon>
        <taxon>Pseudomonadati</taxon>
        <taxon>Myxococcota</taxon>
        <taxon>Polyangia</taxon>
        <taxon>Haliangiales</taxon>
        <taxon>Kofleriaceae</taxon>
        <taxon>Haliangium</taxon>
    </lineage>
</organism>
<proteinExistence type="predicted"/>
<evidence type="ECO:0000256" key="1">
    <source>
        <dbReference type="SAM" id="Coils"/>
    </source>
</evidence>
<dbReference type="Proteomes" id="UP000001880">
    <property type="component" value="Chromosome"/>
</dbReference>
<name>D0LQV4_HALO1</name>
<dbReference type="EMBL" id="CP001804">
    <property type="protein sequence ID" value="ACY13664.1"/>
    <property type="molecule type" value="Genomic_DNA"/>
</dbReference>
<evidence type="ECO:0000313" key="2">
    <source>
        <dbReference type="EMBL" id="ACY13664.1"/>
    </source>
</evidence>
<dbReference type="AlphaFoldDB" id="D0LQV4"/>
<accession>D0LQV4</accession>
<evidence type="ECO:0000313" key="3">
    <source>
        <dbReference type="Proteomes" id="UP000001880"/>
    </source>
</evidence>
<feature type="coiled-coil region" evidence="1">
    <location>
        <begin position="76"/>
        <end position="110"/>
    </location>
</feature>